<dbReference type="PANTHER" id="PTHR14540">
    <property type="entry name" value="INTEGRATOR COMPLEX SUBUNIT 15"/>
    <property type="match status" value="1"/>
</dbReference>
<reference evidence="1" key="1">
    <citation type="submission" date="2019-03" db="EMBL/GenBank/DDBJ databases">
        <title>Improved annotation for the trematode Fasciola hepatica.</title>
        <authorList>
            <person name="Choi Y.-J."/>
            <person name="Martin J."/>
            <person name="Mitreva M."/>
        </authorList>
    </citation>
    <scope>NUCLEOTIDE SEQUENCE [LARGE SCALE GENOMIC DNA]</scope>
</reference>
<protein>
    <submittedName>
        <fullName evidence="1">Uncharacterized protein</fullName>
    </submittedName>
</protein>
<dbReference type="PANTHER" id="PTHR14540:SF2">
    <property type="entry name" value="INTEGRATOR COMPLEX SUBUNIT 15"/>
    <property type="match status" value="1"/>
</dbReference>
<organism evidence="1 2">
    <name type="scientific">Fasciola hepatica</name>
    <name type="common">Liver fluke</name>
    <dbReference type="NCBI Taxonomy" id="6192"/>
    <lineage>
        <taxon>Eukaryota</taxon>
        <taxon>Metazoa</taxon>
        <taxon>Spiralia</taxon>
        <taxon>Lophotrochozoa</taxon>
        <taxon>Platyhelminthes</taxon>
        <taxon>Trematoda</taxon>
        <taxon>Digenea</taxon>
        <taxon>Plagiorchiida</taxon>
        <taxon>Echinostomata</taxon>
        <taxon>Echinostomatoidea</taxon>
        <taxon>Fasciolidae</taxon>
        <taxon>Fasciola</taxon>
    </lineage>
</organism>
<evidence type="ECO:0000313" key="1">
    <source>
        <dbReference type="EMBL" id="THD20890.1"/>
    </source>
</evidence>
<name>A0A4E0RXV5_FASHE</name>
<keyword evidence="2" id="KW-1185">Reference proteome</keyword>
<proteinExistence type="predicted"/>
<dbReference type="InterPro" id="IPR027844">
    <property type="entry name" value="INTS15"/>
</dbReference>
<comment type="caution">
    <text evidence="1">The sequence shown here is derived from an EMBL/GenBank/DDBJ whole genome shotgun (WGS) entry which is preliminary data.</text>
</comment>
<dbReference type="AlphaFoldDB" id="A0A4E0RXV5"/>
<dbReference type="Proteomes" id="UP000230066">
    <property type="component" value="Unassembled WGS sequence"/>
</dbReference>
<gene>
    <name evidence="1" type="ORF">D915_008402</name>
</gene>
<accession>A0A4E0RXV5</accession>
<dbReference type="Pfam" id="PF14964">
    <property type="entry name" value="INTS15"/>
    <property type="match status" value="1"/>
</dbReference>
<sequence>MTFSDRCRTALRNLELMVRDDHTKIDLTQRACTDLFLIEGKKPSPIEEVELLDGFVNYFSPKCDDETKTRIFRELFPIDRDVPSERLQFLIKVSSLAIYLGHIPLLEIIALWLKIRVSCLYATAIHPPTVETLSSMYHTISSFVSGIVADLMSIPGVPCGMPICLNVHAKRNEETEEHPLILLPSLSSAFVDAILSGITLIYGFSPSLASLILRGGPTDVNTIGPPPAALVHCIISWLQAARAHVRSHHSTGSHSFTGSWTSVDWPGLIRRYKFYIQLHCAAEVICAYCPPTPVGLVWWTVFSPVYFEMRRDPQDKLLSIHLAELHYETLLCLTESGSGASGHHRHGSSGSIGGGAIGGPGGLSSSAFSNWTIPCPRKFDRSRELVYLELLVQKVHECTADALNAKRTTVEEVFIPETAVIVRLAEFLQLAWASGRIWNHNIDDFVDLLAPLSANKLIDLIRTQFRRL</sequence>
<evidence type="ECO:0000313" key="2">
    <source>
        <dbReference type="Proteomes" id="UP000230066"/>
    </source>
</evidence>
<dbReference type="EMBL" id="JXXN02004086">
    <property type="protein sequence ID" value="THD20890.1"/>
    <property type="molecule type" value="Genomic_DNA"/>
</dbReference>